<evidence type="ECO:0000313" key="22">
    <source>
        <dbReference type="EMBL" id="SPZ39335.1"/>
    </source>
</evidence>
<evidence type="ECO:0000256" key="11">
    <source>
        <dbReference type="ARBA" id="ARBA00023098"/>
    </source>
</evidence>
<evidence type="ECO:0000256" key="3">
    <source>
        <dbReference type="ARBA" id="ARBA00005005"/>
    </source>
</evidence>
<dbReference type="EMBL" id="UAUI01000011">
    <property type="protein sequence ID" value="SPZ39335.1"/>
    <property type="molecule type" value="Genomic_DNA"/>
</dbReference>
<feature type="domain" description="3-hydroxyacyl-CoA dehydrogenase C-terminal" evidence="20">
    <location>
        <begin position="484"/>
        <end position="577"/>
    </location>
</feature>
<gene>
    <name evidence="22" type="primary">fadB_2</name>
    <name evidence="22" type="ORF">NCTC13229_02814</name>
</gene>
<evidence type="ECO:0000256" key="8">
    <source>
        <dbReference type="ARBA" id="ARBA00022963"/>
    </source>
</evidence>
<dbReference type="GO" id="GO:0016853">
    <property type="term" value="F:isomerase activity"/>
    <property type="evidence" value="ECO:0007669"/>
    <property type="project" value="UniProtKB-KW"/>
</dbReference>
<dbReference type="PANTHER" id="PTHR23309">
    <property type="entry name" value="3-HYDROXYACYL-COA DEHYROGENASE"/>
    <property type="match status" value="1"/>
</dbReference>
<keyword evidence="15" id="KW-0511">Multifunctional enzyme</keyword>
<evidence type="ECO:0000256" key="18">
    <source>
        <dbReference type="ARBA" id="ARBA00049556"/>
    </source>
</evidence>
<evidence type="ECO:0000256" key="10">
    <source>
        <dbReference type="ARBA" id="ARBA00023027"/>
    </source>
</evidence>
<keyword evidence="9" id="KW-0560">Oxidoreductase</keyword>
<evidence type="ECO:0000256" key="5">
    <source>
        <dbReference type="ARBA" id="ARBA00008750"/>
    </source>
</evidence>
<comment type="similarity">
    <text evidence="6">Belongs to the 3-hydroxyacyl-CoA dehydrogenase family.</text>
</comment>
<dbReference type="FunFam" id="1.10.1040.50:FF:000006">
    <property type="entry name" value="Peroxisomal bifunctional enzyme"/>
    <property type="match status" value="1"/>
</dbReference>
<keyword evidence="14" id="KW-0456">Lyase</keyword>
<evidence type="ECO:0000256" key="13">
    <source>
        <dbReference type="ARBA" id="ARBA00023235"/>
    </source>
</evidence>
<comment type="similarity">
    <text evidence="19">Belongs to the enoyl-CoA hydratase/isomerase family.</text>
</comment>
<keyword evidence="13" id="KW-0413">Isomerase</keyword>
<comment type="function">
    <text evidence="1">Could possibly oxidize fatty acids using specific components.</text>
</comment>
<keyword evidence="10" id="KW-0520">NAD</keyword>
<dbReference type="GO" id="GO:0006631">
    <property type="term" value="P:fatty acid metabolic process"/>
    <property type="evidence" value="ECO:0007669"/>
    <property type="project" value="UniProtKB-KW"/>
</dbReference>
<comment type="catalytic activity">
    <reaction evidence="17">
        <text>a 4-saturated-(3S)-3-hydroxyacyl-CoA = a (3E)-enoyl-CoA + H2O</text>
        <dbReference type="Rhea" id="RHEA:20724"/>
        <dbReference type="ChEBI" id="CHEBI:15377"/>
        <dbReference type="ChEBI" id="CHEBI:58521"/>
        <dbReference type="ChEBI" id="CHEBI:137480"/>
        <dbReference type="EC" id="4.2.1.17"/>
    </reaction>
</comment>
<evidence type="ECO:0000313" key="23">
    <source>
        <dbReference type="Proteomes" id="UP000251211"/>
    </source>
</evidence>
<accession>A0AB38FCJ3</accession>
<dbReference type="SUPFAM" id="SSF51735">
    <property type="entry name" value="NAD(P)-binding Rossmann-fold domains"/>
    <property type="match status" value="1"/>
</dbReference>
<dbReference type="InterPro" id="IPR036291">
    <property type="entry name" value="NAD(P)-bd_dom_sf"/>
</dbReference>
<evidence type="ECO:0000256" key="1">
    <source>
        <dbReference type="ARBA" id="ARBA00002994"/>
    </source>
</evidence>
<comment type="pathway">
    <text evidence="3">Lipid metabolism; fatty acid beta-oxidation.</text>
</comment>
<keyword evidence="12" id="KW-0576">Peroxisome</keyword>
<comment type="caution">
    <text evidence="22">The sequence shown here is derived from an EMBL/GenBank/DDBJ whole genome shotgun (WGS) entry which is preliminary data.</text>
</comment>
<sequence length="701" mass="74019">MSTSQQHQPSPTVRYEVRDGVAVIRLANPPVNGLGDTVRAGLASAVARAAADDHIRAVIIVGEGKGFCGGADLRQFGTPAATADPTLPDVLTTITHSPKPVIAAIHGDALGGGLELALACHYRITHRDAKLGLPEVNVGLIPGGGGTQRLPRLIGAAAALRMIQQGTPVFGTRAAELGIADDCFDGDPLGAAVDFLRTQIDTGTSGPAVDSLPPADTTGVDFDAARRTVRPSTRNGLAQLTAIDAVETATRLPTAAGLAFERAAFLGLLRGPESAALRHVFFAEKTAPKLSGVPAASARPISRVAVIGAGTMGSGIAMAFANGGLPVTLIEQNQDALTRGTALVRKTYESSTTKGKLTETQARDRIALIEPNLDLDAAAEADLVVEAVFEDMTVKKEVFGKLDAVCKPGAILASNTSRLDLDEIARATSRPSDVIGLHFFSPANIMKLVEVVRGEATADDVVATGLTLAQQIGKIPVLSQVCEGFIGNRMLTPYRREAEFLLEEGATPQQIDTALHQFGFAMGPCAMSDLAGLDIAWAARKRLAPTRPKDVRYSRVADTLCENGRFGQKSGAGYYRYEKGSRTPVPDLAVDEIIRTCAAEDGIERRTITDEEIIDRCVLALVNEGATLLGEGIAQRASDIDVVYVDGYGFPAFRGGPMYYAESLGLDVTLQKIRDFENVHGRTWTPAPLLAQLVDAGRTSF</sequence>
<dbReference type="RefSeq" id="WP_112299813.1">
    <property type="nucleotide sequence ID" value="NZ_CP150488.1"/>
</dbReference>
<proteinExistence type="inferred from homology"/>
<comment type="pathway">
    <text evidence="4">Lipid metabolism; butanoate metabolism.</text>
</comment>
<dbReference type="FunFam" id="3.40.50.720:FF:000009">
    <property type="entry name" value="Fatty oxidation complex, alpha subunit"/>
    <property type="match status" value="1"/>
</dbReference>
<dbReference type="GO" id="GO:0070403">
    <property type="term" value="F:NAD+ binding"/>
    <property type="evidence" value="ECO:0007669"/>
    <property type="project" value="InterPro"/>
</dbReference>
<evidence type="ECO:0000256" key="14">
    <source>
        <dbReference type="ARBA" id="ARBA00023239"/>
    </source>
</evidence>
<evidence type="ECO:0000259" key="21">
    <source>
        <dbReference type="Pfam" id="PF02737"/>
    </source>
</evidence>
<dbReference type="InterPro" id="IPR008927">
    <property type="entry name" value="6-PGluconate_DH-like_C_sf"/>
</dbReference>
<dbReference type="PROSITE" id="PS00166">
    <property type="entry name" value="ENOYL_COA_HYDRATASE"/>
    <property type="match status" value="1"/>
</dbReference>
<dbReference type="SUPFAM" id="SSF48179">
    <property type="entry name" value="6-phosphogluconate dehydrogenase C-terminal domain-like"/>
    <property type="match status" value="2"/>
</dbReference>
<evidence type="ECO:0000256" key="4">
    <source>
        <dbReference type="ARBA" id="ARBA00005086"/>
    </source>
</evidence>
<dbReference type="Pfam" id="PF02737">
    <property type="entry name" value="3HCDH_N"/>
    <property type="match status" value="1"/>
</dbReference>
<evidence type="ECO:0000256" key="16">
    <source>
        <dbReference type="ARBA" id="ARBA00023709"/>
    </source>
</evidence>
<keyword evidence="11" id="KW-0443">Lipid metabolism</keyword>
<keyword evidence="7" id="KW-0276">Fatty acid metabolism</keyword>
<dbReference type="Gene3D" id="3.40.50.720">
    <property type="entry name" value="NAD(P)-binding Rossmann-like Domain"/>
    <property type="match status" value="1"/>
</dbReference>
<evidence type="ECO:0000256" key="12">
    <source>
        <dbReference type="ARBA" id="ARBA00023140"/>
    </source>
</evidence>
<organism evidence="22 23">
    <name type="scientific">Rhodococcus wratislaviensis</name>
    <name type="common">Tsukamurella wratislaviensis</name>
    <dbReference type="NCBI Taxonomy" id="44752"/>
    <lineage>
        <taxon>Bacteria</taxon>
        <taxon>Bacillati</taxon>
        <taxon>Actinomycetota</taxon>
        <taxon>Actinomycetes</taxon>
        <taxon>Mycobacteriales</taxon>
        <taxon>Nocardiaceae</taxon>
        <taxon>Rhodococcus</taxon>
    </lineage>
</organism>
<dbReference type="InterPro" id="IPR006108">
    <property type="entry name" value="3HC_DH_C"/>
</dbReference>
<dbReference type="GO" id="GO:0003857">
    <property type="term" value="F:(3S)-3-hydroxyacyl-CoA dehydrogenase (NAD+) activity"/>
    <property type="evidence" value="ECO:0007669"/>
    <property type="project" value="UniProtKB-EC"/>
</dbReference>
<dbReference type="SUPFAM" id="SSF52096">
    <property type="entry name" value="ClpP/crotonase"/>
    <property type="match status" value="1"/>
</dbReference>
<comment type="subcellular location">
    <subcellularLocation>
        <location evidence="2">Peroxisome</location>
    </subcellularLocation>
</comment>
<comment type="similarity">
    <text evidence="5">In the N-terminal section; belongs to the enoyl-CoA hydratase/isomerase family.</text>
</comment>
<dbReference type="Pfam" id="PF00378">
    <property type="entry name" value="ECH_1"/>
    <property type="match status" value="1"/>
</dbReference>
<dbReference type="InterPro" id="IPR018376">
    <property type="entry name" value="Enoyl-CoA_hyd/isom_CS"/>
</dbReference>
<name>A0AB38FCJ3_RHOWR</name>
<comment type="catalytic activity">
    <reaction evidence="16">
        <text>a (3S)-3-hydroxyacyl-CoA = a (2E)-enoyl-CoA + H2O</text>
        <dbReference type="Rhea" id="RHEA:16105"/>
        <dbReference type="ChEBI" id="CHEBI:15377"/>
        <dbReference type="ChEBI" id="CHEBI:57318"/>
        <dbReference type="ChEBI" id="CHEBI:58856"/>
        <dbReference type="EC" id="4.2.1.17"/>
    </reaction>
</comment>
<evidence type="ECO:0000256" key="6">
    <source>
        <dbReference type="ARBA" id="ARBA00009463"/>
    </source>
</evidence>
<dbReference type="Gene3D" id="1.10.1040.50">
    <property type="match status" value="1"/>
</dbReference>
<evidence type="ECO:0000256" key="7">
    <source>
        <dbReference type="ARBA" id="ARBA00022832"/>
    </source>
</evidence>
<reference evidence="22 23" key="1">
    <citation type="submission" date="2018-06" db="EMBL/GenBank/DDBJ databases">
        <authorList>
            <consortium name="Pathogen Informatics"/>
            <person name="Doyle S."/>
        </authorList>
    </citation>
    <scope>NUCLEOTIDE SEQUENCE [LARGE SCALE GENOMIC DNA]</scope>
    <source>
        <strain evidence="22 23">NCTC13229</strain>
    </source>
</reference>
<evidence type="ECO:0000256" key="19">
    <source>
        <dbReference type="RuleBase" id="RU003707"/>
    </source>
</evidence>
<dbReference type="AlphaFoldDB" id="A0AB38FCJ3"/>
<dbReference type="CDD" id="cd06558">
    <property type="entry name" value="crotonase-like"/>
    <property type="match status" value="1"/>
</dbReference>
<feature type="domain" description="3-hydroxyacyl-CoA dehydrogenase NAD binding" evidence="21">
    <location>
        <begin position="304"/>
        <end position="479"/>
    </location>
</feature>
<protein>
    <submittedName>
        <fullName evidence="22">Fatty oxidation complex alpha subunit</fullName>
    </submittedName>
</protein>
<dbReference type="GO" id="GO:0016042">
    <property type="term" value="P:lipid catabolic process"/>
    <property type="evidence" value="ECO:0007669"/>
    <property type="project" value="UniProtKB-KW"/>
</dbReference>
<feature type="domain" description="3-hydroxyacyl-CoA dehydrogenase C-terminal" evidence="20">
    <location>
        <begin position="613"/>
        <end position="699"/>
    </location>
</feature>
<dbReference type="Pfam" id="PF00725">
    <property type="entry name" value="3HCDH"/>
    <property type="match status" value="2"/>
</dbReference>
<evidence type="ECO:0000259" key="20">
    <source>
        <dbReference type="Pfam" id="PF00725"/>
    </source>
</evidence>
<dbReference type="Gene3D" id="3.90.226.10">
    <property type="entry name" value="2-enoyl-CoA Hydratase, Chain A, domain 1"/>
    <property type="match status" value="1"/>
</dbReference>
<dbReference type="Proteomes" id="UP000251211">
    <property type="component" value="Unassembled WGS sequence"/>
</dbReference>
<dbReference type="InterPro" id="IPR006176">
    <property type="entry name" value="3-OHacyl-CoA_DH_NAD-bd"/>
</dbReference>
<evidence type="ECO:0000256" key="15">
    <source>
        <dbReference type="ARBA" id="ARBA00023268"/>
    </source>
</evidence>
<evidence type="ECO:0000256" key="17">
    <source>
        <dbReference type="ARBA" id="ARBA00023717"/>
    </source>
</evidence>
<evidence type="ECO:0000256" key="9">
    <source>
        <dbReference type="ARBA" id="ARBA00023002"/>
    </source>
</evidence>
<evidence type="ECO:0000256" key="2">
    <source>
        <dbReference type="ARBA" id="ARBA00004275"/>
    </source>
</evidence>
<keyword evidence="8" id="KW-0442">Lipid degradation</keyword>
<dbReference type="GO" id="GO:0004300">
    <property type="term" value="F:enoyl-CoA hydratase activity"/>
    <property type="evidence" value="ECO:0007669"/>
    <property type="project" value="UniProtKB-EC"/>
</dbReference>
<dbReference type="InterPro" id="IPR029045">
    <property type="entry name" value="ClpP/crotonase-like_dom_sf"/>
</dbReference>
<dbReference type="PANTHER" id="PTHR23309:SF51">
    <property type="entry name" value="3-HYDROXYACYL-COA DEHYDROGENASE-RELATED"/>
    <property type="match status" value="1"/>
</dbReference>
<dbReference type="InterPro" id="IPR001753">
    <property type="entry name" value="Enoyl-CoA_hydra/iso"/>
</dbReference>
<comment type="catalytic activity">
    <reaction evidence="18">
        <text>a (3S)-3-hydroxyacyl-CoA + NAD(+) = a 3-oxoacyl-CoA + NADH + H(+)</text>
        <dbReference type="Rhea" id="RHEA:22432"/>
        <dbReference type="ChEBI" id="CHEBI:15378"/>
        <dbReference type="ChEBI" id="CHEBI:57318"/>
        <dbReference type="ChEBI" id="CHEBI:57540"/>
        <dbReference type="ChEBI" id="CHEBI:57945"/>
        <dbReference type="ChEBI" id="CHEBI:90726"/>
        <dbReference type="EC" id="1.1.1.35"/>
    </reaction>
</comment>